<comment type="similarity">
    <text evidence="3 13">Belongs to the TIKI family.</text>
</comment>
<dbReference type="GO" id="GO:0005886">
    <property type="term" value="C:plasma membrane"/>
    <property type="evidence" value="ECO:0007669"/>
    <property type="project" value="UniProtKB-SubCell"/>
</dbReference>
<feature type="compositionally biased region" description="Acidic residues" evidence="14">
    <location>
        <begin position="56"/>
        <end position="66"/>
    </location>
</feature>
<evidence type="ECO:0000256" key="4">
    <source>
        <dbReference type="ARBA" id="ARBA00022670"/>
    </source>
</evidence>
<name>A0AAV4PY29_9ARAC</name>
<keyword evidence="6 13" id="KW-0479">Metal-binding</keyword>
<evidence type="ECO:0000256" key="7">
    <source>
        <dbReference type="ARBA" id="ARBA00022729"/>
    </source>
</evidence>
<keyword evidence="13" id="KW-1003">Cell membrane</keyword>
<evidence type="ECO:0000256" key="3">
    <source>
        <dbReference type="ARBA" id="ARBA00008261"/>
    </source>
</evidence>
<dbReference type="InterPro" id="IPR040230">
    <property type="entry name" value="TIKI1/2-like"/>
</dbReference>
<evidence type="ECO:0000256" key="8">
    <source>
        <dbReference type="ARBA" id="ARBA00022801"/>
    </source>
</evidence>
<dbReference type="PANTHER" id="PTHR31120:SF6">
    <property type="entry name" value="METALLOPROTEASE TIKI HOMOLOG"/>
    <property type="match status" value="1"/>
</dbReference>
<dbReference type="GO" id="GO:0016055">
    <property type="term" value="P:Wnt signaling pathway"/>
    <property type="evidence" value="ECO:0007669"/>
    <property type="project" value="UniProtKB-KW"/>
</dbReference>
<keyword evidence="11" id="KW-0472">Membrane</keyword>
<feature type="region of interest" description="Disordered" evidence="14">
    <location>
        <begin position="46"/>
        <end position="66"/>
    </location>
</feature>
<comment type="caution">
    <text evidence="15">The sequence shown here is derived from an EMBL/GenBank/DDBJ whole genome shotgun (WGS) entry which is preliminary data.</text>
</comment>
<evidence type="ECO:0000256" key="14">
    <source>
        <dbReference type="SAM" id="MobiDB-lite"/>
    </source>
</evidence>
<keyword evidence="9" id="KW-1133">Transmembrane helix</keyword>
<comment type="function">
    <text evidence="13">Metalloprotease that acts as a negative regulator of the Wnt signaling pathway.</text>
</comment>
<feature type="compositionally biased region" description="Polar residues" evidence="14">
    <location>
        <begin position="318"/>
        <end position="331"/>
    </location>
</feature>
<keyword evidence="4 13" id="KW-0645">Protease</keyword>
<comment type="cofactor">
    <cofactor evidence="13">
        <name>Mn(2+)</name>
        <dbReference type="ChEBI" id="CHEBI:29035"/>
    </cofactor>
    <cofactor evidence="13">
        <name>Co(2+)</name>
        <dbReference type="ChEBI" id="CHEBI:48828"/>
    </cofactor>
    <text evidence="13">Divalent metal cations. Mn(2+) or Co(2+).</text>
</comment>
<dbReference type="GO" id="GO:0004222">
    <property type="term" value="F:metalloendopeptidase activity"/>
    <property type="evidence" value="ECO:0007669"/>
    <property type="project" value="UniProtKB-UniRule"/>
</dbReference>
<evidence type="ECO:0000256" key="6">
    <source>
        <dbReference type="ARBA" id="ARBA00022723"/>
    </source>
</evidence>
<keyword evidence="8 13" id="KW-0378">Hydrolase</keyword>
<organism evidence="15 16">
    <name type="scientific">Caerostris darwini</name>
    <dbReference type="NCBI Taxonomy" id="1538125"/>
    <lineage>
        <taxon>Eukaryota</taxon>
        <taxon>Metazoa</taxon>
        <taxon>Ecdysozoa</taxon>
        <taxon>Arthropoda</taxon>
        <taxon>Chelicerata</taxon>
        <taxon>Arachnida</taxon>
        <taxon>Araneae</taxon>
        <taxon>Araneomorphae</taxon>
        <taxon>Entelegynae</taxon>
        <taxon>Araneoidea</taxon>
        <taxon>Araneidae</taxon>
        <taxon>Caerostris</taxon>
    </lineage>
</organism>
<keyword evidence="5" id="KW-0812">Transmembrane</keyword>
<dbReference type="Proteomes" id="UP001054837">
    <property type="component" value="Unassembled WGS sequence"/>
</dbReference>
<feature type="region of interest" description="Disordered" evidence="14">
    <location>
        <begin position="317"/>
        <end position="341"/>
    </location>
</feature>
<feature type="compositionally biased region" description="Low complexity" evidence="14">
    <location>
        <begin position="332"/>
        <end position="341"/>
    </location>
</feature>
<dbReference type="InterPro" id="IPR002816">
    <property type="entry name" value="TraB/PrgY/GumN_fam"/>
</dbReference>
<evidence type="ECO:0000256" key="11">
    <source>
        <dbReference type="ARBA" id="ARBA00023136"/>
    </source>
</evidence>
<dbReference type="AlphaFoldDB" id="A0AAV4PY29"/>
<sequence>MVNPNRVYNAALYLMNKPLYQSQNVNIDLEWLEKFRTESFPEGSNAFADLNPISSEENDESDIDDDDYDDPFINPAEKVINKLNTNIDAGLALAPGEDQMPLSVLFDDLAKELSYPRIYCGDMRRFTRKKPPTYSEIVKSELRRYDRRGATPQKILYSHQKNLHKLFLSSMQICLRNKIPTDSSLTAQQVQDQQCLRQLFYKNQAYKFMKTIKCSPLTGKTKKIACVLKSDNLLSDTGNATDELLSSDINRYFRQELIEKRNARMAHRVLQLLHQYPDESFFFAFGTGHFLGNGSVLDYVRDGGYNVEQVSPDAKIRNQANPEYKNTPQAYSSSDTESYSSNMSEDVTSRIQTMQVDDDDQQADQPIKKAYIPPIIVDDPVNGKQLLEDLNHLTNEVVTGRVIGNKLKIFPPSAEAHRAIRREISDERKLKSHTYLLPQEKQLKVVIRGLPNDFPTKEIEEFLMSEGFEVLDSPIQSSSQYDRLVRMVTDDQRRNFALFHKPQLACPETIPSALSFPWGTGGGGHPLRANPPRFLFSAPGPVKDFFAPSVYPHSWFQFVTVDDKGRE</sequence>
<dbReference type="GO" id="GO:0006508">
    <property type="term" value="P:proteolysis"/>
    <property type="evidence" value="ECO:0007669"/>
    <property type="project" value="UniProtKB-KW"/>
</dbReference>
<protein>
    <recommendedName>
        <fullName evidence="13">Metalloprotease TIKI homolog</fullName>
        <ecNumber evidence="13">3.4.-.-</ecNumber>
    </recommendedName>
</protein>
<evidence type="ECO:0000256" key="2">
    <source>
        <dbReference type="ARBA" id="ARBA00004479"/>
    </source>
</evidence>
<reference evidence="15 16" key="1">
    <citation type="submission" date="2021-06" db="EMBL/GenBank/DDBJ databases">
        <title>Caerostris darwini draft genome.</title>
        <authorList>
            <person name="Kono N."/>
            <person name="Arakawa K."/>
        </authorList>
    </citation>
    <scope>NUCLEOTIDE SEQUENCE [LARGE SCALE GENOMIC DNA]</scope>
</reference>
<keyword evidence="13" id="KW-0879">Wnt signaling pathway</keyword>
<dbReference type="GO" id="GO:0046872">
    <property type="term" value="F:metal ion binding"/>
    <property type="evidence" value="ECO:0007669"/>
    <property type="project" value="UniProtKB-UniRule"/>
</dbReference>
<dbReference type="EMBL" id="BPLQ01003666">
    <property type="protein sequence ID" value="GIY02323.1"/>
    <property type="molecule type" value="Genomic_DNA"/>
</dbReference>
<evidence type="ECO:0000256" key="9">
    <source>
        <dbReference type="ARBA" id="ARBA00022989"/>
    </source>
</evidence>
<dbReference type="PANTHER" id="PTHR31120">
    <property type="entry name" value="METALLOPROTEASE TIKI"/>
    <property type="match status" value="1"/>
</dbReference>
<evidence type="ECO:0000256" key="1">
    <source>
        <dbReference type="ARBA" id="ARBA00001941"/>
    </source>
</evidence>
<comment type="subcellular location">
    <subcellularLocation>
        <location evidence="13">Cell membrane</location>
        <topology evidence="13">Single-pass type I membrane protein</topology>
    </subcellularLocation>
    <subcellularLocation>
        <location evidence="2">Membrane</location>
        <topology evidence="2">Single-pass type I membrane protein</topology>
    </subcellularLocation>
</comment>
<keyword evidence="12" id="KW-0325">Glycoprotein</keyword>
<proteinExistence type="inferred from homology"/>
<evidence type="ECO:0000313" key="15">
    <source>
        <dbReference type="EMBL" id="GIY02323.1"/>
    </source>
</evidence>
<dbReference type="GO" id="GO:0030178">
    <property type="term" value="P:negative regulation of Wnt signaling pathway"/>
    <property type="evidence" value="ECO:0007669"/>
    <property type="project" value="UniProtKB-UniRule"/>
</dbReference>
<gene>
    <name evidence="15" type="primary">trabd2a</name>
    <name evidence="15" type="ORF">CDAR_112911</name>
</gene>
<dbReference type="Pfam" id="PF01963">
    <property type="entry name" value="TraB_PrgY_gumN"/>
    <property type="match status" value="1"/>
</dbReference>
<evidence type="ECO:0000256" key="12">
    <source>
        <dbReference type="ARBA" id="ARBA00023180"/>
    </source>
</evidence>
<evidence type="ECO:0000256" key="5">
    <source>
        <dbReference type="ARBA" id="ARBA00022692"/>
    </source>
</evidence>
<comment type="cofactor">
    <cofactor evidence="1">
        <name>Co(2+)</name>
        <dbReference type="ChEBI" id="CHEBI:48828"/>
    </cofactor>
</comment>
<keyword evidence="16" id="KW-1185">Reference proteome</keyword>
<accession>A0AAV4PY29</accession>
<dbReference type="EC" id="3.4.-.-" evidence="13"/>
<evidence type="ECO:0000313" key="16">
    <source>
        <dbReference type="Proteomes" id="UP001054837"/>
    </source>
</evidence>
<evidence type="ECO:0000256" key="10">
    <source>
        <dbReference type="ARBA" id="ARBA00023049"/>
    </source>
</evidence>
<keyword evidence="10 13" id="KW-0482">Metalloprotease</keyword>
<keyword evidence="7 13" id="KW-0732">Signal</keyword>
<evidence type="ECO:0000256" key="13">
    <source>
        <dbReference type="RuleBase" id="RU369069"/>
    </source>
</evidence>